<dbReference type="AlphaFoldDB" id="A0AAP0MXC4"/>
<dbReference type="SUPFAM" id="SSF53098">
    <property type="entry name" value="Ribonuclease H-like"/>
    <property type="match status" value="1"/>
</dbReference>
<evidence type="ECO:0000313" key="3">
    <source>
        <dbReference type="EMBL" id="KAK9222047.1"/>
    </source>
</evidence>
<keyword evidence="1" id="KW-0238">DNA-binding</keyword>
<gene>
    <name evidence="3" type="ORF">WN944_010478</name>
</gene>
<dbReference type="InterPro" id="IPR052035">
    <property type="entry name" value="ZnF_BED_domain_contain"/>
</dbReference>
<evidence type="ECO:0000313" key="4">
    <source>
        <dbReference type="Proteomes" id="UP001428341"/>
    </source>
</evidence>
<feature type="domain" description="hAT-like transposase RNase-H fold" evidence="2">
    <location>
        <begin position="284"/>
        <end position="325"/>
    </location>
</feature>
<protein>
    <recommendedName>
        <fullName evidence="2">hAT-like transposase RNase-H fold domain-containing protein</fullName>
    </recommendedName>
</protein>
<dbReference type="GO" id="GO:0003677">
    <property type="term" value="F:DNA binding"/>
    <property type="evidence" value="ECO:0007669"/>
    <property type="project" value="UniProtKB-KW"/>
</dbReference>
<sequence>MSVQSSIHSAEPKNQCNTFFYHTTAIIFFSPRESPLLLFTVRQLQLTGHRAIASALLANHRAIASVLLPSHSATTSALLTSHCVPIGWLTMLVKYKRLIMKCKKLVMKYNNSVVKKSLKTHLGRCKVHKKLKAANDAKQQTLVRKKGKGKDDGTAKGIEKLSTITVDNASANTLAISYVKKKLANWCGISMVLNVKYVRSSPTRLQKFKTCVDREKISCGGLMVLDVPTLWNSTYLMLKKAITFEKAFDRLKEEDYHFTNWFDEDESEKKRVGPPTDEDWENAKRFNMLLIVANVLDPRCKLDFVIWCFSSLYDIRKVDELRVSIKE</sequence>
<dbReference type="InterPro" id="IPR025525">
    <property type="entry name" value="hAT-like_transposase_RNase-H"/>
</dbReference>
<dbReference type="InterPro" id="IPR012337">
    <property type="entry name" value="RNaseH-like_sf"/>
</dbReference>
<accession>A0AAP0MXC4</accession>
<dbReference type="EMBL" id="JBCGBO010000002">
    <property type="protein sequence ID" value="KAK9222047.1"/>
    <property type="molecule type" value="Genomic_DNA"/>
</dbReference>
<dbReference type="PANTHER" id="PTHR46481">
    <property type="entry name" value="ZINC FINGER BED DOMAIN-CONTAINING PROTEIN 4"/>
    <property type="match status" value="1"/>
</dbReference>
<evidence type="ECO:0000256" key="1">
    <source>
        <dbReference type="ARBA" id="ARBA00023125"/>
    </source>
</evidence>
<name>A0AAP0MXC4_9ROSI</name>
<reference evidence="3 4" key="1">
    <citation type="submission" date="2024-05" db="EMBL/GenBank/DDBJ databases">
        <title>Haplotype-resolved chromosome-level genome assembly of Huyou (Citrus changshanensis).</title>
        <authorList>
            <person name="Miao C."/>
            <person name="Chen W."/>
            <person name="Wu Y."/>
            <person name="Wang L."/>
            <person name="Zhao S."/>
            <person name="Grierson D."/>
            <person name="Xu C."/>
            <person name="Chen K."/>
        </authorList>
    </citation>
    <scope>NUCLEOTIDE SEQUENCE [LARGE SCALE GENOMIC DNA]</scope>
    <source>
        <strain evidence="3">01-14</strain>
        <tissue evidence="3">Leaf</tissue>
    </source>
</reference>
<organism evidence="3 4">
    <name type="scientific">Citrus x changshan-huyou</name>
    <dbReference type="NCBI Taxonomy" id="2935761"/>
    <lineage>
        <taxon>Eukaryota</taxon>
        <taxon>Viridiplantae</taxon>
        <taxon>Streptophyta</taxon>
        <taxon>Embryophyta</taxon>
        <taxon>Tracheophyta</taxon>
        <taxon>Spermatophyta</taxon>
        <taxon>Magnoliopsida</taxon>
        <taxon>eudicotyledons</taxon>
        <taxon>Gunneridae</taxon>
        <taxon>Pentapetalae</taxon>
        <taxon>rosids</taxon>
        <taxon>malvids</taxon>
        <taxon>Sapindales</taxon>
        <taxon>Rutaceae</taxon>
        <taxon>Aurantioideae</taxon>
        <taxon>Citrus</taxon>
    </lineage>
</organism>
<dbReference type="Pfam" id="PF14372">
    <property type="entry name" value="hAT-like_RNase-H"/>
    <property type="match status" value="1"/>
</dbReference>
<proteinExistence type="predicted"/>
<dbReference type="PANTHER" id="PTHR46481:SF2">
    <property type="entry name" value="BED-TYPE DOMAIN-CONTAINING PROTEIN"/>
    <property type="match status" value="1"/>
</dbReference>
<dbReference type="Proteomes" id="UP001428341">
    <property type="component" value="Unassembled WGS sequence"/>
</dbReference>
<comment type="caution">
    <text evidence="3">The sequence shown here is derived from an EMBL/GenBank/DDBJ whole genome shotgun (WGS) entry which is preliminary data.</text>
</comment>
<evidence type="ECO:0000259" key="2">
    <source>
        <dbReference type="Pfam" id="PF14372"/>
    </source>
</evidence>
<keyword evidence="4" id="KW-1185">Reference proteome</keyword>